<dbReference type="Proteomes" id="UP001221413">
    <property type="component" value="Unassembled WGS sequence"/>
</dbReference>
<accession>A0AAD6IV00</accession>
<feature type="region of interest" description="Disordered" evidence="2">
    <location>
        <begin position="267"/>
        <end position="294"/>
    </location>
</feature>
<evidence type="ECO:0000313" key="5">
    <source>
        <dbReference type="Proteomes" id="UP001221413"/>
    </source>
</evidence>
<evidence type="ECO:0000256" key="1">
    <source>
        <dbReference type="PROSITE-ProRule" id="PRU00047"/>
    </source>
</evidence>
<dbReference type="PROSITE" id="PS50158">
    <property type="entry name" value="ZF_CCHC"/>
    <property type="match status" value="1"/>
</dbReference>
<evidence type="ECO:0000313" key="4">
    <source>
        <dbReference type="EMBL" id="KAJ6258090.1"/>
    </source>
</evidence>
<proteinExistence type="predicted"/>
<feature type="compositionally biased region" description="Basic residues" evidence="2">
    <location>
        <begin position="267"/>
        <end position="285"/>
    </location>
</feature>
<gene>
    <name evidence="4" type="ORF">Dda_7005</name>
</gene>
<sequence length="294" mass="32415">MYVHVGAEGVSTRSWEDCVLAAVGSLSNSDYDSEAGSANSNSDSDAAKKKKSRKTSGEVDKADKTSEDKAATKADQPKEKKKSASKNQEILTKSRERWMFTPPQIAANYGQLLAALQTQLAAPTMGTPEILQVQPLGLPRATKPYITCYNCLQKGHTSPDCPNPVVSNEQRNRNRDIVELERQQYQLREAVQADPLISALFQQLEEESRDKPGEQLMLAGLAYIVPAIGVKRKVEIADAIMGVSANDEATEELIDILTTIVAEKRARSKRRATAKNRPPRKKVMKQHGEYFAIS</sequence>
<feature type="domain" description="CCHC-type" evidence="3">
    <location>
        <begin position="148"/>
        <end position="163"/>
    </location>
</feature>
<dbReference type="Pfam" id="PF00098">
    <property type="entry name" value="zf-CCHC"/>
    <property type="match status" value="1"/>
</dbReference>
<dbReference type="SUPFAM" id="SSF57756">
    <property type="entry name" value="Retrovirus zinc finger-like domains"/>
    <property type="match status" value="1"/>
</dbReference>
<dbReference type="Gene3D" id="4.10.60.10">
    <property type="entry name" value="Zinc finger, CCHC-type"/>
    <property type="match status" value="1"/>
</dbReference>
<dbReference type="InterPro" id="IPR036875">
    <property type="entry name" value="Znf_CCHC_sf"/>
</dbReference>
<keyword evidence="1" id="KW-0862">Zinc</keyword>
<dbReference type="InterPro" id="IPR001878">
    <property type="entry name" value="Znf_CCHC"/>
</dbReference>
<feature type="compositionally biased region" description="Basic and acidic residues" evidence="2">
    <location>
        <begin position="55"/>
        <end position="78"/>
    </location>
</feature>
<keyword evidence="5" id="KW-1185">Reference proteome</keyword>
<feature type="compositionally biased region" description="Low complexity" evidence="2">
    <location>
        <begin position="34"/>
        <end position="44"/>
    </location>
</feature>
<dbReference type="EMBL" id="JAQGDS010000009">
    <property type="protein sequence ID" value="KAJ6258090.1"/>
    <property type="molecule type" value="Genomic_DNA"/>
</dbReference>
<reference evidence="4" key="1">
    <citation type="submission" date="2023-01" db="EMBL/GenBank/DDBJ databases">
        <title>The chitinases involved in constricting ring structure development in the nematode-trapping fungus Drechslerella dactyloides.</title>
        <authorList>
            <person name="Wang R."/>
            <person name="Zhang L."/>
            <person name="Tang P."/>
            <person name="Li S."/>
            <person name="Liang L."/>
        </authorList>
    </citation>
    <scope>NUCLEOTIDE SEQUENCE</scope>
    <source>
        <strain evidence="4">YMF1.00031</strain>
    </source>
</reference>
<evidence type="ECO:0000256" key="2">
    <source>
        <dbReference type="SAM" id="MobiDB-lite"/>
    </source>
</evidence>
<protein>
    <recommendedName>
        <fullName evidence="3">CCHC-type domain-containing protein</fullName>
    </recommendedName>
</protein>
<organism evidence="4 5">
    <name type="scientific">Drechslerella dactyloides</name>
    <name type="common">Nematode-trapping fungus</name>
    <name type="synonym">Arthrobotrys dactyloides</name>
    <dbReference type="NCBI Taxonomy" id="74499"/>
    <lineage>
        <taxon>Eukaryota</taxon>
        <taxon>Fungi</taxon>
        <taxon>Dikarya</taxon>
        <taxon>Ascomycota</taxon>
        <taxon>Pezizomycotina</taxon>
        <taxon>Orbiliomycetes</taxon>
        <taxon>Orbiliales</taxon>
        <taxon>Orbiliaceae</taxon>
        <taxon>Drechslerella</taxon>
    </lineage>
</organism>
<dbReference type="SMART" id="SM00343">
    <property type="entry name" value="ZnF_C2HC"/>
    <property type="match status" value="1"/>
</dbReference>
<comment type="caution">
    <text evidence="4">The sequence shown here is derived from an EMBL/GenBank/DDBJ whole genome shotgun (WGS) entry which is preliminary data.</text>
</comment>
<name>A0AAD6IV00_DREDA</name>
<dbReference type="AlphaFoldDB" id="A0AAD6IV00"/>
<dbReference type="GO" id="GO:0008270">
    <property type="term" value="F:zinc ion binding"/>
    <property type="evidence" value="ECO:0007669"/>
    <property type="project" value="UniProtKB-KW"/>
</dbReference>
<evidence type="ECO:0000259" key="3">
    <source>
        <dbReference type="PROSITE" id="PS50158"/>
    </source>
</evidence>
<keyword evidence="1" id="KW-0479">Metal-binding</keyword>
<keyword evidence="1" id="KW-0863">Zinc-finger</keyword>
<dbReference type="GO" id="GO:0003676">
    <property type="term" value="F:nucleic acid binding"/>
    <property type="evidence" value="ECO:0007669"/>
    <property type="project" value="InterPro"/>
</dbReference>
<feature type="region of interest" description="Disordered" evidence="2">
    <location>
        <begin position="28"/>
        <end position="96"/>
    </location>
</feature>